<proteinExistence type="predicted"/>
<accession>A0A4S8HY13</accession>
<name>A0A4S8HY13_9BACT</name>
<dbReference type="RefSeq" id="WP_136576955.1">
    <property type="nucleotide sequence ID" value="NZ_STFF01000002.1"/>
</dbReference>
<evidence type="ECO:0000313" key="2">
    <source>
        <dbReference type="Proteomes" id="UP000306918"/>
    </source>
</evidence>
<dbReference type="Proteomes" id="UP000306918">
    <property type="component" value="Unassembled WGS sequence"/>
</dbReference>
<dbReference type="NCBIfam" id="TIGR03806">
    <property type="entry name" value="chp_HNE_0200"/>
    <property type="match status" value="1"/>
</dbReference>
<reference evidence="1 2" key="1">
    <citation type="submission" date="2019-04" db="EMBL/GenBank/DDBJ databases">
        <title>Niastella caeni sp. nov., isolated from activated sludge.</title>
        <authorList>
            <person name="Sheng M."/>
        </authorList>
    </citation>
    <scope>NUCLEOTIDE SEQUENCE [LARGE SCALE GENOMIC DNA]</scope>
    <source>
        <strain evidence="1 2">HX-2-15</strain>
    </source>
</reference>
<comment type="caution">
    <text evidence="1">The sequence shown here is derived from an EMBL/GenBank/DDBJ whole genome shotgun (WGS) entry which is preliminary data.</text>
</comment>
<sequence>MKKQLLIVLFLVITVLVNLALMPNVSRPVFERKQKLSEYNFFTGKLADLQPAPSVIPYDINSVLFSNYAEKMRFIKLPNGSKANYTSAGALDFPKGTVIIKNFYYEHDFRKPGEGRRIIETRLLVHEENGWTAYPYVWNDEQTEGFYDVAGDVKKISYINASGKRIKIDYIIPNKNQCKGCHIRGGNMQPIGPTAAQLNREYVYATGKQNQLSYWQQQGLLNGLPAIQTITKFPAMDDLSQSLDARARAYLDVNCGTCHHPLGPANTSGLFLHYSQGASIELGIMKSPVAAGRGAGKNSFDIVPGKPHKSILSFRMQTNDPGIAMPELGREQIHKEGVKLIKEWIEKMESVGP</sequence>
<dbReference type="OrthoDB" id="338827at2"/>
<gene>
    <name evidence="1" type="ORF">FAM09_10035</name>
</gene>
<protein>
    <recommendedName>
        <fullName evidence="3">Cytochrome c domain-containing protein</fullName>
    </recommendedName>
</protein>
<evidence type="ECO:0000313" key="1">
    <source>
        <dbReference type="EMBL" id="THU40201.1"/>
    </source>
</evidence>
<keyword evidence="2" id="KW-1185">Reference proteome</keyword>
<dbReference type="InterPro" id="IPR022269">
    <property type="entry name" value="SO_2930-like_C"/>
</dbReference>
<dbReference type="AlphaFoldDB" id="A0A4S8HY13"/>
<dbReference type="EMBL" id="STFF01000002">
    <property type="protein sequence ID" value="THU40201.1"/>
    <property type="molecule type" value="Genomic_DNA"/>
</dbReference>
<organism evidence="1 2">
    <name type="scientific">Niastella caeni</name>
    <dbReference type="NCBI Taxonomy" id="2569763"/>
    <lineage>
        <taxon>Bacteria</taxon>
        <taxon>Pseudomonadati</taxon>
        <taxon>Bacteroidota</taxon>
        <taxon>Chitinophagia</taxon>
        <taxon>Chitinophagales</taxon>
        <taxon>Chitinophagaceae</taxon>
        <taxon>Niastella</taxon>
    </lineage>
</organism>
<evidence type="ECO:0008006" key="3">
    <source>
        <dbReference type="Google" id="ProtNLM"/>
    </source>
</evidence>